<dbReference type="InterPro" id="IPR032315">
    <property type="entry name" value="DUF4846"/>
</dbReference>
<dbReference type="Pfam" id="PF16138">
    <property type="entry name" value="DUF4846"/>
    <property type="match status" value="1"/>
</dbReference>
<evidence type="ECO:0000313" key="1">
    <source>
        <dbReference type="EMBL" id="GEQ87083.1"/>
    </source>
</evidence>
<sequence>MPINYINEAGLTVSNRIKLPKGYTRTTTEVNSFASYLQDYILKPFGAPVINYDGNPYIYQSGHVGILEIPVPSNGLQQCADALMRIRAEYLWDNNRKGEIGFNFTSGHYCNWSKYAEGYRPKVNGNKVTFKKRAAANYTKQNFYKYLNLIYTYSGTQSLFDELPPVNAISKLQIGDMLIKPGSPGHVIMIVDIAENRDGNRLFIFAQGNTPAQSVHIIKNPNDTSISPWFELEMNGFLEIPTYYFNDSQFMRFK</sequence>
<dbReference type="EMBL" id="BKCF01000005">
    <property type="protein sequence ID" value="GEQ87083.1"/>
    <property type="molecule type" value="Genomic_DNA"/>
</dbReference>
<dbReference type="Proteomes" id="UP000326994">
    <property type="component" value="Unassembled WGS sequence"/>
</dbReference>
<evidence type="ECO:0000313" key="2">
    <source>
        <dbReference type="Proteomes" id="UP000326994"/>
    </source>
</evidence>
<comment type="caution">
    <text evidence="1">The sequence shown here is derived from an EMBL/GenBank/DDBJ whole genome shotgun (WGS) entry which is preliminary data.</text>
</comment>
<gene>
    <name evidence="1" type="ORF">ULMS_25910</name>
</gene>
<protein>
    <recommendedName>
        <fullName evidence="3">DUF4846 domain-containing protein</fullName>
    </recommendedName>
</protein>
<proteinExistence type="predicted"/>
<keyword evidence="2" id="KW-1185">Reference proteome</keyword>
<accession>A0A5J4FYG5</accession>
<dbReference type="AlphaFoldDB" id="A0A5J4FYG5"/>
<name>A0A5J4FYG5_9FLAO</name>
<organism evidence="1 2">
    <name type="scientific">Patiriisocius marinistellae</name>
    <dbReference type="NCBI Taxonomy" id="2494560"/>
    <lineage>
        <taxon>Bacteria</taxon>
        <taxon>Pseudomonadati</taxon>
        <taxon>Bacteroidota</taxon>
        <taxon>Flavobacteriia</taxon>
        <taxon>Flavobacteriales</taxon>
        <taxon>Flavobacteriaceae</taxon>
        <taxon>Patiriisocius</taxon>
    </lineage>
</organism>
<reference evidence="1 2" key="1">
    <citation type="submission" date="2019-08" db="EMBL/GenBank/DDBJ databases">
        <title>Ulvibacter marinistellae sp. nov., isolated from a starfish, Patiria pectinifera.</title>
        <authorList>
            <person name="Kawano K."/>
            <person name="Ushijima N."/>
            <person name="Kihara M."/>
            <person name="Itoh H."/>
        </authorList>
    </citation>
    <scope>NUCLEOTIDE SEQUENCE [LARGE SCALE GENOMIC DNA]</scope>
    <source>
        <strain evidence="1 2">KK4</strain>
    </source>
</reference>
<evidence type="ECO:0008006" key="3">
    <source>
        <dbReference type="Google" id="ProtNLM"/>
    </source>
</evidence>